<name>A0ABY5M992_9ACTN</name>
<protein>
    <submittedName>
        <fullName evidence="6">Galactosyltransferase-related protein</fullName>
    </submittedName>
</protein>
<gene>
    <name evidence="6" type="ORF">NQV15_15440</name>
</gene>
<comment type="similarity">
    <text evidence="2">Belongs to the glycosyltransferase 2 family.</text>
</comment>
<sequence length="286" mass="31405">MRIAVVTVVHGRHGHLLLQHEGLAASRRPADHRVVVAMDDPQLERWRPAAPPVPDVVSVEGDDRGLPLARARNVGARRALSAGAEALIFLDVDCIPSPELIGSYERVLADPRTADDVVCGAVTYLPPPPEGGYRLEEVAHMGEPHRARPCPPPGQVDRGHDRYDLFWSLSFAVSAQTWHRLGGFEESYVGYGGEDTDFGRVAQSAGIALTWVGGADAFHQHHPVSRPPVEHVDDIVRNATIFRRRWGSWPMQGWLDALVARELVTRRPDGSYAVASALDSVLDVER</sequence>
<keyword evidence="7" id="KW-1185">Reference proteome</keyword>
<evidence type="ECO:0000256" key="1">
    <source>
        <dbReference type="ARBA" id="ARBA00004776"/>
    </source>
</evidence>
<dbReference type="GO" id="GO:0016757">
    <property type="term" value="F:glycosyltransferase activity"/>
    <property type="evidence" value="ECO:0007669"/>
    <property type="project" value="UniProtKB-KW"/>
</dbReference>
<organism evidence="6 7">
    <name type="scientific">Aeromicrobium wangtongii</name>
    <dbReference type="NCBI Taxonomy" id="2969247"/>
    <lineage>
        <taxon>Bacteria</taxon>
        <taxon>Bacillati</taxon>
        <taxon>Actinomycetota</taxon>
        <taxon>Actinomycetes</taxon>
        <taxon>Propionibacteriales</taxon>
        <taxon>Nocardioidaceae</taxon>
        <taxon>Aeromicrobium</taxon>
    </lineage>
</organism>
<dbReference type="PANTHER" id="PTHR43179">
    <property type="entry name" value="RHAMNOSYLTRANSFERASE WBBL"/>
    <property type="match status" value="1"/>
</dbReference>
<evidence type="ECO:0000256" key="3">
    <source>
        <dbReference type="ARBA" id="ARBA00022676"/>
    </source>
</evidence>
<dbReference type="Gene3D" id="3.90.550.10">
    <property type="entry name" value="Spore Coat Polysaccharide Biosynthesis Protein SpsA, Chain A"/>
    <property type="match status" value="1"/>
</dbReference>
<keyword evidence="3 6" id="KW-0328">Glycosyltransferase</keyword>
<evidence type="ECO:0000313" key="7">
    <source>
        <dbReference type="Proteomes" id="UP001316184"/>
    </source>
</evidence>
<dbReference type="InterPro" id="IPR029044">
    <property type="entry name" value="Nucleotide-diphossugar_trans"/>
</dbReference>
<evidence type="ECO:0000313" key="6">
    <source>
        <dbReference type="EMBL" id="UUP13228.1"/>
    </source>
</evidence>
<comment type="pathway">
    <text evidence="1">Cell wall biogenesis; cell wall polysaccharide biosynthesis.</text>
</comment>
<proteinExistence type="inferred from homology"/>
<dbReference type="RefSeq" id="WP_232400558.1">
    <property type="nucleotide sequence ID" value="NZ_CP102173.1"/>
</dbReference>
<accession>A0ABY5M992</accession>
<evidence type="ECO:0000256" key="4">
    <source>
        <dbReference type="ARBA" id="ARBA00022679"/>
    </source>
</evidence>
<dbReference type="InterPro" id="IPR027791">
    <property type="entry name" value="Galactosyl_T_C"/>
</dbReference>
<keyword evidence="4" id="KW-0808">Transferase</keyword>
<evidence type="ECO:0000259" key="5">
    <source>
        <dbReference type="Pfam" id="PF02709"/>
    </source>
</evidence>
<reference evidence="6 7" key="1">
    <citation type="submission" date="2022-08" db="EMBL/GenBank/DDBJ databases">
        <title>novel species in genus Aeromicrobium.</title>
        <authorList>
            <person name="Ye L."/>
        </authorList>
    </citation>
    <scope>NUCLEOTIDE SEQUENCE [LARGE SCALE GENOMIC DNA]</scope>
    <source>
        <strain evidence="7">zg-Y1379</strain>
    </source>
</reference>
<feature type="domain" description="Galactosyltransferase C-terminal" evidence="5">
    <location>
        <begin position="161"/>
        <end position="214"/>
    </location>
</feature>
<dbReference type="Proteomes" id="UP001316184">
    <property type="component" value="Chromosome"/>
</dbReference>
<evidence type="ECO:0000256" key="2">
    <source>
        <dbReference type="ARBA" id="ARBA00006739"/>
    </source>
</evidence>
<dbReference type="SUPFAM" id="SSF53448">
    <property type="entry name" value="Nucleotide-diphospho-sugar transferases"/>
    <property type="match status" value="1"/>
</dbReference>
<dbReference type="Pfam" id="PF02709">
    <property type="entry name" value="Glyco_transf_7C"/>
    <property type="match status" value="1"/>
</dbReference>
<dbReference type="EMBL" id="CP102173">
    <property type="protein sequence ID" value="UUP13228.1"/>
    <property type="molecule type" value="Genomic_DNA"/>
</dbReference>
<dbReference type="PANTHER" id="PTHR43179:SF12">
    <property type="entry name" value="GALACTOFURANOSYLTRANSFERASE GLFT2"/>
    <property type="match status" value="1"/>
</dbReference>